<dbReference type="eggNOG" id="COG1388">
    <property type="taxonomic scope" value="Bacteria"/>
</dbReference>
<dbReference type="CDD" id="cd00118">
    <property type="entry name" value="LysM"/>
    <property type="match status" value="2"/>
</dbReference>
<dbReference type="PANTHER" id="PTHR33734">
    <property type="entry name" value="LYSM DOMAIN-CONTAINING GPI-ANCHORED PROTEIN 2"/>
    <property type="match status" value="1"/>
</dbReference>
<proteinExistence type="predicted"/>
<accession>C8PT22</accession>
<dbReference type="InterPro" id="IPR036779">
    <property type="entry name" value="LysM_dom_sf"/>
</dbReference>
<reference evidence="2 3" key="1">
    <citation type="submission" date="2009-07" db="EMBL/GenBank/DDBJ databases">
        <authorList>
            <person name="Madupu R."/>
            <person name="Sebastian Y."/>
            <person name="Durkin A.S."/>
            <person name="Torralba M."/>
            <person name="Methe B."/>
            <person name="Sutton G.G."/>
            <person name="Strausberg R.L."/>
            <person name="Nelson K.E."/>
        </authorList>
    </citation>
    <scope>NUCLEOTIDE SEQUENCE [LARGE SCALE GENOMIC DNA]</scope>
    <source>
        <strain evidence="2 3">ATCC 35580</strain>
    </source>
</reference>
<dbReference type="RefSeq" id="WP_006189781.1">
    <property type="nucleotide sequence ID" value="NZ_ACYH01000058.1"/>
</dbReference>
<dbReference type="STRING" id="596324.TREVI0001_2258"/>
<dbReference type="InterPro" id="IPR008258">
    <property type="entry name" value="Transglycosylase_SLT_dom_1"/>
</dbReference>
<evidence type="ECO:0000313" key="3">
    <source>
        <dbReference type="Proteomes" id="UP000004509"/>
    </source>
</evidence>
<comment type="caution">
    <text evidence="2">The sequence shown here is derived from an EMBL/GenBank/DDBJ whole genome shotgun (WGS) entry which is preliminary data.</text>
</comment>
<dbReference type="SUPFAM" id="SSF54106">
    <property type="entry name" value="LysM domain"/>
    <property type="match status" value="2"/>
</dbReference>
<feature type="domain" description="LysM" evidence="1">
    <location>
        <begin position="394"/>
        <end position="438"/>
    </location>
</feature>
<dbReference type="InterPro" id="IPR018392">
    <property type="entry name" value="LysM"/>
</dbReference>
<dbReference type="eggNOG" id="COG0741">
    <property type="taxonomic scope" value="Bacteria"/>
</dbReference>
<dbReference type="Pfam" id="PF01476">
    <property type="entry name" value="LysM"/>
    <property type="match status" value="2"/>
</dbReference>
<dbReference type="Gene3D" id="1.10.530.10">
    <property type="match status" value="1"/>
</dbReference>
<dbReference type="PANTHER" id="PTHR33734:SF22">
    <property type="entry name" value="MEMBRANE-BOUND LYTIC MUREIN TRANSGLYCOSYLASE D"/>
    <property type="match status" value="1"/>
</dbReference>
<dbReference type="AlphaFoldDB" id="C8PT22"/>
<feature type="domain" description="LysM" evidence="1">
    <location>
        <begin position="328"/>
        <end position="372"/>
    </location>
</feature>
<dbReference type="PROSITE" id="PS51782">
    <property type="entry name" value="LYSM"/>
    <property type="match status" value="2"/>
</dbReference>
<dbReference type="Pfam" id="PF01464">
    <property type="entry name" value="SLT"/>
    <property type="match status" value="1"/>
</dbReference>
<evidence type="ECO:0000313" key="2">
    <source>
        <dbReference type="EMBL" id="EEV19457.1"/>
    </source>
</evidence>
<sequence>MRIHTRFTGKKPPIQRFCVGVIAGALCIHPIYANVQPKPATSDTGMHLNKPLLQDLQSNTFLHTALIPHDHPLIEKFRKQYMCTDGYNYLSKIMKRSAPYRDFIIELLEAENMPAELLFLPVIESGFFETATSKSGAVGIWQFMRNSIGGYNIHIDDWIDERRDPWKTSAAAVKKLKWNYSQFHDWPLALAAYNSGVGAIRTAIKRAGKADYWYLAEHGYLKKETLYYVPKFLAIAEILSRSDELNIDWGNTQDHPPTSTIEIKRAIDVRLLAEELGLESESIRKLNPSLRYFITPPSIKYQLRLPSAYTEAAQAVLNQSDKLLIKYYQYRIKSGDTLYALAKHYGVSIQSILNYNEGLRPETLKIGKTILIPALKSVEMYAGKSAAQAGNFNGTHTIQSGDTLWSLALKYSVSVELLAQKNNLTVNSILKLGNTLKVPIL</sequence>
<gene>
    <name evidence="2" type="ORF">TREVI0001_2258</name>
</gene>
<organism evidence="2 3">
    <name type="scientific">Treponema vincentii ATCC 35580</name>
    <dbReference type="NCBI Taxonomy" id="596324"/>
    <lineage>
        <taxon>Bacteria</taxon>
        <taxon>Pseudomonadati</taxon>
        <taxon>Spirochaetota</taxon>
        <taxon>Spirochaetia</taxon>
        <taxon>Spirochaetales</taxon>
        <taxon>Treponemataceae</taxon>
        <taxon>Treponema</taxon>
    </lineage>
</organism>
<dbReference type="CDD" id="cd16894">
    <property type="entry name" value="MltD-like"/>
    <property type="match status" value="1"/>
</dbReference>
<dbReference type="SUPFAM" id="SSF53955">
    <property type="entry name" value="Lysozyme-like"/>
    <property type="match status" value="1"/>
</dbReference>
<dbReference type="EMBL" id="ACYH01000058">
    <property type="protein sequence ID" value="EEV19457.1"/>
    <property type="molecule type" value="Genomic_DNA"/>
</dbReference>
<dbReference type="OrthoDB" id="9815002at2"/>
<protein>
    <submittedName>
        <fullName evidence="2">LysM domain protein</fullName>
    </submittedName>
</protein>
<dbReference type="SMART" id="SM00257">
    <property type="entry name" value="LysM"/>
    <property type="match status" value="2"/>
</dbReference>
<dbReference type="GO" id="GO:0008932">
    <property type="term" value="F:lytic endotransglycosylase activity"/>
    <property type="evidence" value="ECO:0007669"/>
    <property type="project" value="TreeGrafter"/>
</dbReference>
<dbReference type="Gene3D" id="3.10.350.10">
    <property type="entry name" value="LysM domain"/>
    <property type="match status" value="2"/>
</dbReference>
<evidence type="ECO:0000259" key="1">
    <source>
        <dbReference type="PROSITE" id="PS51782"/>
    </source>
</evidence>
<dbReference type="InterPro" id="IPR023346">
    <property type="entry name" value="Lysozyme-like_dom_sf"/>
</dbReference>
<name>C8PT22_9SPIR</name>
<dbReference type="Proteomes" id="UP000004509">
    <property type="component" value="Unassembled WGS sequence"/>
</dbReference>